<keyword evidence="7 8" id="KW-0472">Membrane</keyword>
<evidence type="ECO:0000313" key="9">
    <source>
        <dbReference type="EMBL" id="RAL19871.1"/>
    </source>
</evidence>
<sequence>MSHLISESKHSRFGKLISEGFQWILNISLLAIGLILAYSLFYEAYTLVDLFVSHSDKFQIVEKIVIFFLYFEFLALIVQYFKYNYHFPLRYFLYIGITAMVRLIIVDHSNAMHTLLFALAILVMVIALYVVHTESLHKS</sequence>
<dbReference type="EMBL" id="PTPX01000001">
    <property type="protein sequence ID" value="RAL19871.1"/>
    <property type="molecule type" value="Genomic_DNA"/>
</dbReference>
<evidence type="ECO:0000256" key="1">
    <source>
        <dbReference type="ARBA" id="ARBA00004429"/>
    </source>
</evidence>
<feature type="transmembrane region" description="Helical" evidence="8">
    <location>
        <begin position="21"/>
        <end position="40"/>
    </location>
</feature>
<accession>A0A328C265</accession>
<evidence type="ECO:0000256" key="6">
    <source>
        <dbReference type="ARBA" id="ARBA00022989"/>
    </source>
</evidence>
<gene>
    <name evidence="9" type="ORF">C5N92_00405</name>
</gene>
<dbReference type="InterPro" id="IPR009315">
    <property type="entry name" value="P_starv_induced_PsiE"/>
</dbReference>
<dbReference type="PANTHER" id="PTHR37819">
    <property type="entry name" value="PROTEIN PSIE"/>
    <property type="match status" value="1"/>
</dbReference>
<protein>
    <recommendedName>
        <fullName evidence="3">Protein PsiE</fullName>
    </recommendedName>
</protein>
<evidence type="ECO:0000256" key="4">
    <source>
        <dbReference type="ARBA" id="ARBA00022475"/>
    </source>
</evidence>
<dbReference type="GO" id="GO:0005886">
    <property type="term" value="C:plasma membrane"/>
    <property type="evidence" value="ECO:0007669"/>
    <property type="project" value="UniProtKB-SubCell"/>
</dbReference>
<dbReference type="RefSeq" id="WP_111748914.1">
    <property type="nucleotide sequence ID" value="NZ_PTPX01000001.1"/>
</dbReference>
<dbReference type="Pfam" id="PF06146">
    <property type="entry name" value="PsiE"/>
    <property type="match status" value="1"/>
</dbReference>
<comment type="subcellular location">
    <subcellularLocation>
        <location evidence="1">Cell inner membrane</location>
        <topology evidence="1">Multi-pass membrane protein</topology>
    </subcellularLocation>
</comment>
<keyword evidence="5 8" id="KW-0812">Transmembrane</keyword>
<dbReference type="GO" id="GO:0016036">
    <property type="term" value="P:cellular response to phosphate starvation"/>
    <property type="evidence" value="ECO:0007669"/>
    <property type="project" value="InterPro"/>
</dbReference>
<organism evidence="9 10">
    <name type="scientific">Glaesserella australis</name>
    <dbReference type="NCBI Taxonomy" id="2094024"/>
    <lineage>
        <taxon>Bacteria</taxon>
        <taxon>Pseudomonadati</taxon>
        <taxon>Pseudomonadota</taxon>
        <taxon>Gammaproteobacteria</taxon>
        <taxon>Pasteurellales</taxon>
        <taxon>Pasteurellaceae</taxon>
        <taxon>Glaesserella</taxon>
    </lineage>
</organism>
<evidence type="ECO:0000256" key="2">
    <source>
        <dbReference type="ARBA" id="ARBA00005632"/>
    </source>
</evidence>
<comment type="similarity">
    <text evidence="2">Belongs to the PsiE family.</text>
</comment>
<feature type="transmembrane region" description="Helical" evidence="8">
    <location>
        <begin position="88"/>
        <end position="105"/>
    </location>
</feature>
<feature type="transmembrane region" description="Helical" evidence="8">
    <location>
        <begin position="60"/>
        <end position="81"/>
    </location>
</feature>
<keyword evidence="6 8" id="KW-1133">Transmembrane helix</keyword>
<evidence type="ECO:0000256" key="5">
    <source>
        <dbReference type="ARBA" id="ARBA00022692"/>
    </source>
</evidence>
<dbReference type="Proteomes" id="UP000248689">
    <property type="component" value="Unassembled WGS sequence"/>
</dbReference>
<comment type="caution">
    <text evidence="9">The sequence shown here is derived from an EMBL/GenBank/DDBJ whole genome shotgun (WGS) entry which is preliminary data.</text>
</comment>
<dbReference type="PIRSF" id="PIRSF029598">
    <property type="entry name" value="PsiE"/>
    <property type="match status" value="1"/>
</dbReference>
<evidence type="ECO:0000256" key="8">
    <source>
        <dbReference type="SAM" id="Phobius"/>
    </source>
</evidence>
<feature type="transmembrane region" description="Helical" evidence="8">
    <location>
        <begin position="111"/>
        <end position="131"/>
    </location>
</feature>
<dbReference type="OrthoDB" id="9792470at2"/>
<dbReference type="InterPro" id="IPR020948">
    <property type="entry name" value="P_starv_induced_PsiE-like"/>
</dbReference>
<evidence type="ECO:0000256" key="3">
    <source>
        <dbReference type="ARBA" id="ARBA00021903"/>
    </source>
</evidence>
<keyword evidence="4" id="KW-1003">Cell membrane</keyword>
<dbReference type="AlphaFoldDB" id="A0A328C265"/>
<reference evidence="10" key="1">
    <citation type="submission" date="2018-02" db="EMBL/GenBank/DDBJ databases">
        <title>Glaesserella australis sp. nov., isolated from the lungs of pigs.</title>
        <authorList>
            <person name="Turni C."/>
            <person name="Christensen H."/>
        </authorList>
    </citation>
    <scope>NUCLEOTIDE SEQUENCE [LARGE SCALE GENOMIC DNA]</scope>
    <source>
        <strain evidence="10">HS4635</strain>
    </source>
</reference>
<dbReference type="PANTHER" id="PTHR37819:SF1">
    <property type="entry name" value="PROTEIN PSIE"/>
    <property type="match status" value="1"/>
</dbReference>
<evidence type="ECO:0000256" key="7">
    <source>
        <dbReference type="ARBA" id="ARBA00023136"/>
    </source>
</evidence>
<dbReference type="NCBIfam" id="NF002765">
    <property type="entry name" value="PRK02833.1-3"/>
    <property type="match status" value="1"/>
</dbReference>
<keyword evidence="10" id="KW-1185">Reference proteome</keyword>
<proteinExistence type="inferred from homology"/>
<name>A0A328C265_9PAST</name>
<evidence type="ECO:0000313" key="10">
    <source>
        <dbReference type="Proteomes" id="UP000248689"/>
    </source>
</evidence>